<protein>
    <submittedName>
        <fullName evidence="2">Uncharacterized protein</fullName>
    </submittedName>
</protein>
<organism evidence="2 3">
    <name type="scientific">Brassicogethes aeneus</name>
    <name type="common">Rape pollen beetle</name>
    <name type="synonym">Meligethes aeneus</name>
    <dbReference type="NCBI Taxonomy" id="1431903"/>
    <lineage>
        <taxon>Eukaryota</taxon>
        <taxon>Metazoa</taxon>
        <taxon>Ecdysozoa</taxon>
        <taxon>Arthropoda</taxon>
        <taxon>Hexapoda</taxon>
        <taxon>Insecta</taxon>
        <taxon>Pterygota</taxon>
        <taxon>Neoptera</taxon>
        <taxon>Endopterygota</taxon>
        <taxon>Coleoptera</taxon>
        <taxon>Polyphaga</taxon>
        <taxon>Cucujiformia</taxon>
        <taxon>Nitidulidae</taxon>
        <taxon>Meligethinae</taxon>
        <taxon>Brassicogethes</taxon>
    </lineage>
</organism>
<keyword evidence="3" id="KW-1185">Reference proteome</keyword>
<sequence length="200" mass="23806">MKVLDEDQFFKFTRITALEKYMTLYFYICELHLLLGVVNTLMKQMMLNFSEDADKWIKACNVQRDHRGPSFKGSGSGVPSHSDWQNAWHKEKFSRCRETLIRHLYWACDKDIYRLTKRTDEGYKKYYNKEDYRPALINTIVTTNLVEPRLHQTVRTVRKKIREILCKFTLITKMTQSTIIERLVDLPVRKIDLNYLSGPV</sequence>
<name>A0A9P0FL22_BRAAE</name>
<proteinExistence type="predicted"/>
<keyword evidence="1" id="KW-0812">Transmembrane</keyword>
<evidence type="ECO:0000313" key="3">
    <source>
        <dbReference type="Proteomes" id="UP001154078"/>
    </source>
</evidence>
<dbReference type="AlphaFoldDB" id="A0A9P0FL22"/>
<reference evidence="2" key="1">
    <citation type="submission" date="2021-12" db="EMBL/GenBank/DDBJ databases">
        <authorList>
            <person name="King R."/>
        </authorList>
    </citation>
    <scope>NUCLEOTIDE SEQUENCE</scope>
</reference>
<accession>A0A9P0FL22</accession>
<evidence type="ECO:0000256" key="1">
    <source>
        <dbReference type="SAM" id="Phobius"/>
    </source>
</evidence>
<dbReference type="Proteomes" id="UP001154078">
    <property type="component" value="Chromosome 6"/>
</dbReference>
<dbReference type="OrthoDB" id="10044229at2759"/>
<keyword evidence="1" id="KW-1133">Transmembrane helix</keyword>
<dbReference type="EMBL" id="OV121137">
    <property type="protein sequence ID" value="CAH0558992.1"/>
    <property type="molecule type" value="Genomic_DNA"/>
</dbReference>
<evidence type="ECO:0000313" key="2">
    <source>
        <dbReference type="EMBL" id="CAH0558992.1"/>
    </source>
</evidence>
<keyword evidence="1" id="KW-0472">Membrane</keyword>
<feature type="transmembrane region" description="Helical" evidence="1">
    <location>
        <begin position="24"/>
        <end position="42"/>
    </location>
</feature>
<gene>
    <name evidence="2" type="ORF">MELIAE_LOCUS9190</name>
</gene>